<gene>
    <name evidence="2" type="ORF">PR048_032812</name>
</gene>
<name>A0ABQ9G395_9NEOP</name>
<evidence type="ECO:0008006" key="4">
    <source>
        <dbReference type="Google" id="ProtNLM"/>
    </source>
</evidence>
<dbReference type="InterPro" id="IPR009057">
    <property type="entry name" value="Homeodomain-like_sf"/>
</dbReference>
<protein>
    <recommendedName>
        <fullName evidence="4">HTH psq-type domain-containing protein</fullName>
    </recommendedName>
</protein>
<reference evidence="2 3" key="1">
    <citation type="submission" date="2023-02" db="EMBL/GenBank/DDBJ databases">
        <title>LHISI_Scaffold_Assembly.</title>
        <authorList>
            <person name="Stuart O.P."/>
            <person name="Cleave R."/>
            <person name="Magrath M.J.L."/>
            <person name="Mikheyev A.S."/>
        </authorList>
    </citation>
    <scope>NUCLEOTIDE SEQUENCE [LARGE SCALE GENOMIC DNA]</scope>
    <source>
        <strain evidence="2">Daus_M_001</strain>
        <tissue evidence="2">Leg muscle</tissue>
    </source>
</reference>
<dbReference type="SUPFAM" id="SSF46689">
    <property type="entry name" value="Homeodomain-like"/>
    <property type="match status" value="1"/>
</dbReference>
<sequence>MSGKRASLSLMKKYEIIKEAEIARQHGIPKSTLSTILKMREEIVNLCNELLKYLELIYEIGSTVIKKETCLQHKTAKIQSIQDHTSQSRPLFAAQLIRRQLDCHWLRRKMVKTFINAYFSRLLVSRTCVLGSSVSLPEDSSSRNAAFCRVWKNYCLCEFLGCDCFIYKKAKNATAIMRANSRDISALGPTSTLSGQPNGHAVNTSLSCTNLGDAEGVLDGTAGDVLNLVVLYKVLVQGLVLLSGQDGVVRLQIVLGEELFVDDGRHVQQRVAHPQHQPLAATPHAHILAPSSQLINTLSKNIVDKSMYMGRHYFKAPFYVEIFSPCLRKRSVGAIRAKLPRTSSSLSSQGSELACSALVTLRFHKLLTSDEQTSCRLLRNHQRISLWRVCDLVTFLAAGKITVRQCGCNPDNACADGT</sequence>
<dbReference type="Proteomes" id="UP001159363">
    <property type="component" value="Chromosome 15"/>
</dbReference>
<evidence type="ECO:0000313" key="2">
    <source>
        <dbReference type="EMBL" id="KAJ8866950.1"/>
    </source>
</evidence>
<accession>A0ABQ9G395</accession>
<organism evidence="2 3">
    <name type="scientific">Dryococelus australis</name>
    <dbReference type="NCBI Taxonomy" id="614101"/>
    <lineage>
        <taxon>Eukaryota</taxon>
        <taxon>Metazoa</taxon>
        <taxon>Ecdysozoa</taxon>
        <taxon>Arthropoda</taxon>
        <taxon>Hexapoda</taxon>
        <taxon>Insecta</taxon>
        <taxon>Pterygota</taxon>
        <taxon>Neoptera</taxon>
        <taxon>Polyneoptera</taxon>
        <taxon>Phasmatodea</taxon>
        <taxon>Verophasmatodea</taxon>
        <taxon>Anareolatae</taxon>
        <taxon>Phasmatidae</taxon>
        <taxon>Eurycanthinae</taxon>
        <taxon>Dryococelus</taxon>
    </lineage>
</organism>
<keyword evidence="3" id="KW-1185">Reference proteome</keyword>
<comment type="caution">
    <text evidence="2">The sequence shown here is derived from an EMBL/GenBank/DDBJ whole genome shotgun (WGS) entry which is preliminary data.</text>
</comment>
<dbReference type="Gene3D" id="1.10.10.60">
    <property type="entry name" value="Homeodomain-like"/>
    <property type="match status" value="1"/>
</dbReference>
<evidence type="ECO:0000256" key="1">
    <source>
        <dbReference type="ARBA" id="ARBA00004123"/>
    </source>
</evidence>
<evidence type="ECO:0000313" key="3">
    <source>
        <dbReference type="Proteomes" id="UP001159363"/>
    </source>
</evidence>
<comment type="subcellular location">
    <subcellularLocation>
        <location evidence="1">Nucleus</location>
    </subcellularLocation>
</comment>
<proteinExistence type="predicted"/>
<dbReference type="EMBL" id="JARBHB010000016">
    <property type="protein sequence ID" value="KAJ8866950.1"/>
    <property type="molecule type" value="Genomic_DNA"/>
</dbReference>